<evidence type="ECO:0000313" key="2">
    <source>
        <dbReference type="EMBL" id="TKW17681.1"/>
    </source>
</evidence>
<feature type="compositionally biased region" description="Pro residues" evidence="1">
    <location>
        <begin position="170"/>
        <end position="180"/>
    </location>
</feature>
<feature type="compositionally biased region" description="Basic residues" evidence="1">
    <location>
        <begin position="23"/>
        <end position="32"/>
    </location>
</feature>
<dbReference type="EMBL" id="CM016556">
    <property type="protein sequence ID" value="TKW17682.1"/>
    <property type="molecule type" value="Genomic_DNA"/>
</dbReference>
<feature type="region of interest" description="Disordered" evidence="1">
    <location>
        <begin position="13"/>
        <end position="46"/>
    </location>
</feature>
<feature type="compositionally biased region" description="Low complexity" evidence="1">
    <location>
        <begin position="67"/>
        <end position="90"/>
    </location>
</feature>
<keyword evidence="3" id="KW-1185">Reference proteome</keyword>
<gene>
    <name evidence="2" type="ORF">SEVIR_5G383900v2</name>
</gene>
<evidence type="ECO:0000313" key="3">
    <source>
        <dbReference type="Proteomes" id="UP000298652"/>
    </source>
</evidence>
<accession>A0A4U6UMK8</accession>
<dbReference type="AlphaFoldDB" id="A0A4U6UMK8"/>
<name>A0A4U6UMK8_SETVI</name>
<evidence type="ECO:0000256" key="1">
    <source>
        <dbReference type="SAM" id="MobiDB-lite"/>
    </source>
</evidence>
<dbReference type="Gramene" id="TKW17680">
    <property type="protein sequence ID" value="TKW17680"/>
    <property type="gene ID" value="SEVIR_5G383900v2"/>
</dbReference>
<sequence length="180" mass="19337">MCRARTLCPPLPLVDADVGEARGRRRRQHRRGSSSPPSPRLPPAGEDRTADLLLALVFGLLGFGDRQRRGPSSAAASSPPRPPHASASRSTLAVSKLAFKCDRRAESVGDPDLALVADRLRPGLRRLKLRSLHAVTNDWSPCSPRRQPTSVCSPPAPAPSGPRESRLSPLLPPAAPPRPR</sequence>
<dbReference type="EMBL" id="CM016556">
    <property type="protein sequence ID" value="TKW17681.1"/>
    <property type="molecule type" value="Genomic_DNA"/>
</dbReference>
<protein>
    <submittedName>
        <fullName evidence="2">Uncharacterized protein</fullName>
    </submittedName>
</protein>
<dbReference type="EMBL" id="CM016556">
    <property type="protein sequence ID" value="TKW17680.1"/>
    <property type="molecule type" value="Genomic_DNA"/>
</dbReference>
<dbReference type="Proteomes" id="UP000298652">
    <property type="component" value="Chromosome 5"/>
</dbReference>
<feature type="region of interest" description="Disordered" evidence="1">
    <location>
        <begin position="67"/>
        <end position="91"/>
    </location>
</feature>
<organism evidence="2 3">
    <name type="scientific">Setaria viridis</name>
    <name type="common">Green bristlegrass</name>
    <name type="synonym">Setaria italica subsp. viridis</name>
    <dbReference type="NCBI Taxonomy" id="4556"/>
    <lineage>
        <taxon>Eukaryota</taxon>
        <taxon>Viridiplantae</taxon>
        <taxon>Streptophyta</taxon>
        <taxon>Embryophyta</taxon>
        <taxon>Tracheophyta</taxon>
        <taxon>Spermatophyta</taxon>
        <taxon>Magnoliopsida</taxon>
        <taxon>Liliopsida</taxon>
        <taxon>Poales</taxon>
        <taxon>Poaceae</taxon>
        <taxon>PACMAD clade</taxon>
        <taxon>Panicoideae</taxon>
        <taxon>Panicodae</taxon>
        <taxon>Paniceae</taxon>
        <taxon>Cenchrinae</taxon>
        <taxon>Setaria</taxon>
    </lineage>
</organism>
<feature type="region of interest" description="Disordered" evidence="1">
    <location>
        <begin position="135"/>
        <end position="180"/>
    </location>
</feature>
<proteinExistence type="predicted"/>
<dbReference type="Gramene" id="TKW17682">
    <property type="protein sequence ID" value="TKW17682"/>
    <property type="gene ID" value="SEVIR_5G383900v2"/>
</dbReference>
<dbReference type="Gramene" id="TKW17681">
    <property type="protein sequence ID" value="TKW17681"/>
    <property type="gene ID" value="SEVIR_5G383900v2"/>
</dbReference>
<reference evidence="2 3" key="1">
    <citation type="submission" date="2019-03" db="EMBL/GenBank/DDBJ databases">
        <title>WGS assembly of Setaria viridis.</title>
        <authorList>
            <person name="Huang P."/>
            <person name="Jenkins J."/>
            <person name="Grimwood J."/>
            <person name="Barry K."/>
            <person name="Healey A."/>
            <person name="Mamidi S."/>
            <person name="Sreedasyam A."/>
            <person name="Shu S."/>
            <person name="Feldman M."/>
            <person name="Wu J."/>
            <person name="Yu Y."/>
            <person name="Chen C."/>
            <person name="Johnson J."/>
            <person name="Rokhsar D."/>
            <person name="Baxter I."/>
            <person name="Schmutz J."/>
            <person name="Brutnell T."/>
            <person name="Kellogg E."/>
        </authorList>
    </citation>
    <scope>NUCLEOTIDE SEQUENCE [LARGE SCALE GENOMIC DNA]</scope>
    <source>
        <strain evidence="3">cv. A10</strain>
    </source>
</reference>